<sequence length="100" mass="11386">MLKKLWLIWGLGIIEDELVKADKFIFPIDFGILDMDEDIEVLMILATARTVIDVGNGELVLSVGDEKVTLQARDFVRVPNKRGYTRYFINVGNHVARHSL</sequence>
<dbReference type="Proteomes" id="UP000325315">
    <property type="component" value="Unassembled WGS sequence"/>
</dbReference>
<name>A0A5B6WTP0_9ROSI</name>
<dbReference type="AlphaFoldDB" id="A0A5B6WTP0"/>
<reference evidence="2" key="1">
    <citation type="journal article" date="2019" name="Plant Biotechnol. J.">
        <title>Genome sequencing of the Australian wild diploid species Gossypium australe highlights disease resistance and delayed gland morphogenesis.</title>
        <authorList>
            <person name="Cai Y."/>
            <person name="Cai X."/>
            <person name="Wang Q."/>
            <person name="Wang P."/>
            <person name="Zhang Y."/>
            <person name="Cai C."/>
            <person name="Xu Y."/>
            <person name="Wang K."/>
            <person name="Zhou Z."/>
            <person name="Wang C."/>
            <person name="Geng S."/>
            <person name="Li B."/>
            <person name="Dong Q."/>
            <person name="Hou Y."/>
            <person name="Wang H."/>
            <person name="Ai P."/>
            <person name="Liu Z."/>
            <person name="Yi F."/>
            <person name="Sun M."/>
            <person name="An G."/>
            <person name="Cheng J."/>
            <person name="Zhang Y."/>
            <person name="Shi Q."/>
            <person name="Xie Y."/>
            <person name="Shi X."/>
            <person name="Chang Y."/>
            <person name="Huang F."/>
            <person name="Chen Y."/>
            <person name="Hong S."/>
            <person name="Mi L."/>
            <person name="Sun Q."/>
            <person name="Zhang L."/>
            <person name="Zhou B."/>
            <person name="Peng R."/>
            <person name="Zhang X."/>
            <person name="Liu F."/>
        </authorList>
    </citation>
    <scope>NUCLEOTIDE SEQUENCE [LARGE SCALE GENOMIC DNA]</scope>
    <source>
        <strain evidence="2">cv. PA1801</strain>
    </source>
</reference>
<dbReference type="PANTHER" id="PTHR33067">
    <property type="entry name" value="RNA-DIRECTED DNA POLYMERASE-RELATED"/>
    <property type="match status" value="1"/>
</dbReference>
<proteinExistence type="predicted"/>
<comment type="caution">
    <text evidence="1">The sequence shown here is derived from an EMBL/GenBank/DDBJ whole genome shotgun (WGS) entry which is preliminary data.</text>
</comment>
<evidence type="ECO:0000313" key="2">
    <source>
        <dbReference type="Proteomes" id="UP000325315"/>
    </source>
</evidence>
<dbReference type="EMBL" id="SMMG02000002">
    <property type="protein sequence ID" value="KAA3484434.1"/>
    <property type="molecule type" value="Genomic_DNA"/>
</dbReference>
<keyword evidence="2" id="KW-1185">Reference proteome</keyword>
<dbReference type="PANTHER" id="PTHR33067:SF35">
    <property type="entry name" value="ASPARTIC PEPTIDASE DDI1-TYPE DOMAIN-CONTAINING PROTEIN"/>
    <property type="match status" value="1"/>
</dbReference>
<gene>
    <name evidence="1" type="ORF">EPI10_006518</name>
</gene>
<keyword evidence="1" id="KW-0808">Transferase</keyword>
<evidence type="ECO:0000313" key="1">
    <source>
        <dbReference type="EMBL" id="KAA3484434.1"/>
    </source>
</evidence>
<dbReference type="GO" id="GO:0016301">
    <property type="term" value="F:kinase activity"/>
    <property type="evidence" value="ECO:0007669"/>
    <property type="project" value="UniProtKB-KW"/>
</dbReference>
<keyword evidence="1" id="KW-0418">Kinase</keyword>
<organism evidence="1 2">
    <name type="scientific">Gossypium australe</name>
    <dbReference type="NCBI Taxonomy" id="47621"/>
    <lineage>
        <taxon>Eukaryota</taxon>
        <taxon>Viridiplantae</taxon>
        <taxon>Streptophyta</taxon>
        <taxon>Embryophyta</taxon>
        <taxon>Tracheophyta</taxon>
        <taxon>Spermatophyta</taxon>
        <taxon>Magnoliopsida</taxon>
        <taxon>eudicotyledons</taxon>
        <taxon>Gunneridae</taxon>
        <taxon>Pentapetalae</taxon>
        <taxon>rosids</taxon>
        <taxon>malvids</taxon>
        <taxon>Malvales</taxon>
        <taxon>Malvaceae</taxon>
        <taxon>Malvoideae</taxon>
        <taxon>Gossypium</taxon>
    </lineage>
</organism>
<protein>
    <submittedName>
        <fullName evidence="1">Protein kinase 2B, chloroplastic-like</fullName>
    </submittedName>
</protein>
<accession>A0A5B6WTP0</accession>